<name>A0AA86MYK0_9BACT</name>
<accession>A0AA86MYK0</accession>
<keyword evidence="3" id="KW-1185">Reference proteome</keyword>
<proteinExistence type="predicted"/>
<evidence type="ECO:0000313" key="2">
    <source>
        <dbReference type="EMBL" id="CAI4031320.1"/>
    </source>
</evidence>
<organism evidence="2 3">
    <name type="scientific">Nitrospira tepida</name>
    <dbReference type="NCBI Taxonomy" id="2973512"/>
    <lineage>
        <taxon>Bacteria</taxon>
        <taxon>Pseudomonadati</taxon>
        <taxon>Nitrospirota</taxon>
        <taxon>Nitrospiria</taxon>
        <taxon>Nitrospirales</taxon>
        <taxon>Nitrospiraceae</taxon>
        <taxon>Nitrospira</taxon>
    </lineage>
</organism>
<gene>
    <name evidence="2" type="ORF">DNFV4_01745</name>
</gene>
<dbReference type="InterPro" id="IPR032708">
    <property type="entry name" value="McjB_C"/>
</dbReference>
<dbReference type="EMBL" id="OX365700">
    <property type="protein sequence ID" value="CAI4031320.1"/>
    <property type="molecule type" value="Genomic_DNA"/>
</dbReference>
<dbReference type="Proteomes" id="UP001179121">
    <property type="component" value="Chromosome"/>
</dbReference>
<sequence>MIPEALTSWRRIRLIARSAAVLLVVRLGLRVARLPQVLRWLHRDVVPRQQDLPTLTELAYYTDRWLALFPANPNGNCLPRAVALYRLARAYGFPVRFQCGVQRQGTQLGGHAWLLMEDRALLESTNQWAQFAVTFSFPPDGAAGREAIASIGRPDSSLSA</sequence>
<reference evidence="2" key="1">
    <citation type="submission" date="2022-10" db="EMBL/GenBank/DDBJ databases">
        <authorList>
            <person name="Koch H."/>
        </authorList>
    </citation>
    <scope>NUCLEOTIDE SEQUENCE</scope>
    <source>
        <strain evidence="2">DNF</strain>
    </source>
</reference>
<evidence type="ECO:0000313" key="3">
    <source>
        <dbReference type="Proteomes" id="UP001179121"/>
    </source>
</evidence>
<dbReference type="InterPro" id="IPR053521">
    <property type="entry name" value="McjB-like"/>
</dbReference>
<dbReference type="KEGG" id="nti:DNFV4_01745"/>
<feature type="domain" description="Microcin J25-processing protein McjB C-terminal" evidence="1">
    <location>
        <begin position="22"/>
        <end position="135"/>
    </location>
</feature>
<dbReference type="AlphaFoldDB" id="A0AA86MYK0"/>
<protein>
    <recommendedName>
        <fullName evidence="1">Microcin J25-processing protein McjB C-terminal domain-containing protein</fullName>
    </recommendedName>
</protein>
<dbReference type="Pfam" id="PF13471">
    <property type="entry name" value="Transglut_core3"/>
    <property type="match status" value="1"/>
</dbReference>
<dbReference type="NCBIfam" id="NF033537">
    <property type="entry name" value="lasso_biosyn_B2"/>
    <property type="match status" value="1"/>
</dbReference>
<evidence type="ECO:0000259" key="1">
    <source>
        <dbReference type="Pfam" id="PF13471"/>
    </source>
</evidence>